<comment type="caution">
    <text evidence="1">The sequence shown here is derived from an EMBL/GenBank/DDBJ whole genome shotgun (WGS) entry which is preliminary data.</text>
</comment>
<keyword evidence="2" id="KW-1185">Reference proteome</keyword>
<dbReference type="Proteomes" id="UP000560658">
    <property type="component" value="Unassembled WGS sequence"/>
</dbReference>
<dbReference type="EMBL" id="JACIER010000008">
    <property type="protein sequence ID" value="MBB4044420.1"/>
    <property type="molecule type" value="Genomic_DNA"/>
</dbReference>
<dbReference type="Pfam" id="PF12741">
    <property type="entry name" value="SusD-like"/>
    <property type="match status" value="1"/>
</dbReference>
<dbReference type="InterPro" id="IPR011990">
    <property type="entry name" value="TPR-like_helical_dom_sf"/>
</dbReference>
<evidence type="ECO:0008006" key="3">
    <source>
        <dbReference type="Google" id="ProtNLM"/>
    </source>
</evidence>
<evidence type="ECO:0000313" key="2">
    <source>
        <dbReference type="Proteomes" id="UP000560658"/>
    </source>
</evidence>
<name>A0A840CX19_9BACE</name>
<dbReference type="AlphaFoldDB" id="A0A840CX19"/>
<accession>A0A840CX19</accession>
<dbReference type="SUPFAM" id="SSF48452">
    <property type="entry name" value="TPR-like"/>
    <property type="match status" value="1"/>
</dbReference>
<gene>
    <name evidence="1" type="ORF">GGR06_002214</name>
</gene>
<evidence type="ECO:0000313" key="1">
    <source>
        <dbReference type="EMBL" id="MBB4044420.1"/>
    </source>
</evidence>
<proteinExistence type="predicted"/>
<dbReference type="PROSITE" id="PS51257">
    <property type="entry name" value="PROKAR_LIPOPROTEIN"/>
    <property type="match status" value="1"/>
</dbReference>
<sequence>MKQLLKYTKFVNGAILTGSLLFTSCTSQFEKWNINPNEVTPDQMEQDNLNTGAYFTQMEKGVFIVGKGADGVGLGGRYQITEMLTGDIFASYMANINTFSYTTYHNDHYALYRDWYNAPFNDAFTNVMQPWKSIVDVTEESSPARAMATVVKVLGMSRITDMYGPIPYTRFGTSIQVPYDSQKDVYYRFFEELDTAIEALVAYSDKNSANYMEQYDYIYSGNVKNWIKFANTLRLRLAMRISFVDRAKAETEAAAAINHSYGLITTVSESAILHQTTSFTFINPIWEVSESFQDMRMGATMDCYLNGYKDPRTSKYFRPATKSGAYYGVRNGMTNISKDAYKEAASGLNFETNSNMQWMDASEAYFLLAEAKLRLNLGTETVKSYYEKAVRTSFTSKGAAGVDNYLADAVSLPLTTYTDPTTNRGTNVSSFVSQLTIAWDEAVSEEKKLERIMIQKWIALYPDGQEAWSEMRRTGYPGFVRINSYQYATEVASNALISRLKFPTTEYSDNSQNTQAAVSLLGGNGDIAGTRLWWDTRR</sequence>
<dbReference type="Gene3D" id="1.25.40.390">
    <property type="match status" value="1"/>
</dbReference>
<dbReference type="InterPro" id="IPR024302">
    <property type="entry name" value="SusD-like"/>
</dbReference>
<protein>
    <recommendedName>
        <fullName evidence="3">SusD/RagB family nutrient-binding outer membrane lipoprotein</fullName>
    </recommendedName>
</protein>
<dbReference type="RefSeq" id="WP_183208612.1">
    <property type="nucleotide sequence ID" value="NZ_JACIER010000008.1"/>
</dbReference>
<organism evidence="1 2">
    <name type="scientific">Bacteroides reticulotermitis</name>
    <dbReference type="NCBI Taxonomy" id="1133319"/>
    <lineage>
        <taxon>Bacteria</taxon>
        <taxon>Pseudomonadati</taxon>
        <taxon>Bacteroidota</taxon>
        <taxon>Bacteroidia</taxon>
        <taxon>Bacteroidales</taxon>
        <taxon>Bacteroidaceae</taxon>
        <taxon>Bacteroides</taxon>
    </lineage>
</organism>
<reference evidence="1" key="1">
    <citation type="submission" date="2020-08" db="EMBL/GenBank/DDBJ databases">
        <title>Genomic Encyclopedia of Type Strains, Phase IV (KMG-IV): sequencing the most valuable type-strain genomes for metagenomic binning, comparative biology and taxonomic classification.</title>
        <authorList>
            <person name="Goeker M."/>
        </authorList>
    </citation>
    <scope>NUCLEOTIDE SEQUENCE [LARGE SCALE GENOMIC DNA]</scope>
    <source>
        <strain evidence="1">DSM 105720</strain>
    </source>
</reference>